<feature type="transmembrane region" description="Helical" evidence="1">
    <location>
        <begin position="20"/>
        <end position="40"/>
    </location>
</feature>
<dbReference type="Pfam" id="PF03413">
    <property type="entry name" value="PepSY"/>
    <property type="match status" value="1"/>
</dbReference>
<evidence type="ECO:0000259" key="2">
    <source>
        <dbReference type="Pfam" id="PF03413"/>
    </source>
</evidence>
<name>A0A317CLZ9_9GAMM</name>
<keyword evidence="1" id="KW-0812">Transmembrane</keyword>
<feature type="transmembrane region" description="Helical" evidence="1">
    <location>
        <begin position="343"/>
        <end position="361"/>
    </location>
</feature>
<dbReference type="InterPro" id="IPR005625">
    <property type="entry name" value="PepSY-ass_TM"/>
</dbReference>
<keyword evidence="1" id="KW-0472">Membrane</keyword>
<feature type="transmembrane region" description="Helical" evidence="1">
    <location>
        <begin position="187"/>
        <end position="208"/>
    </location>
</feature>
<organism evidence="3 4">
    <name type="scientific">Leucothrix arctica</name>
    <dbReference type="NCBI Taxonomy" id="1481894"/>
    <lineage>
        <taxon>Bacteria</taxon>
        <taxon>Pseudomonadati</taxon>
        <taxon>Pseudomonadota</taxon>
        <taxon>Gammaproteobacteria</taxon>
        <taxon>Thiotrichales</taxon>
        <taxon>Thiotrichaceae</taxon>
        <taxon>Leucothrix</taxon>
    </lineage>
</organism>
<gene>
    <name evidence="3" type="ORF">DKT75_01440</name>
</gene>
<dbReference type="Proteomes" id="UP000245506">
    <property type="component" value="Unassembled WGS sequence"/>
</dbReference>
<dbReference type="PANTHER" id="PTHR34219">
    <property type="entry name" value="IRON-REGULATED INNER MEMBRANE PROTEIN-RELATED"/>
    <property type="match status" value="1"/>
</dbReference>
<proteinExistence type="predicted"/>
<dbReference type="EMBL" id="QGKL01000007">
    <property type="protein sequence ID" value="PWQ99237.1"/>
    <property type="molecule type" value="Genomic_DNA"/>
</dbReference>
<reference evidence="3 4" key="1">
    <citation type="submission" date="2018-05" db="EMBL/GenBank/DDBJ databases">
        <title>Leucothrix arctica sp. nov., isolated from Arctic seawater.</title>
        <authorList>
            <person name="Choi A."/>
            <person name="Baek K."/>
        </authorList>
    </citation>
    <scope>NUCLEOTIDE SEQUENCE [LARGE SCALE GENOMIC DNA]</scope>
    <source>
        <strain evidence="3 4">IMCC9719</strain>
    </source>
</reference>
<evidence type="ECO:0000256" key="1">
    <source>
        <dbReference type="SAM" id="Phobius"/>
    </source>
</evidence>
<keyword evidence="1" id="KW-1133">Transmembrane helix</keyword>
<dbReference type="AlphaFoldDB" id="A0A317CLZ9"/>
<dbReference type="InterPro" id="IPR025711">
    <property type="entry name" value="PepSY"/>
</dbReference>
<dbReference type="RefSeq" id="WP_109821662.1">
    <property type="nucleotide sequence ID" value="NZ_QGKL01000007.1"/>
</dbReference>
<comment type="caution">
    <text evidence="3">The sequence shown here is derived from an EMBL/GenBank/DDBJ whole genome shotgun (WGS) entry which is preliminary data.</text>
</comment>
<accession>A0A317CLZ9</accession>
<feature type="domain" description="PepSY" evidence="2">
    <location>
        <begin position="63"/>
        <end position="119"/>
    </location>
</feature>
<feature type="transmembrane region" description="Helical" evidence="1">
    <location>
        <begin position="381"/>
        <end position="414"/>
    </location>
</feature>
<protein>
    <recommendedName>
        <fullName evidence="2">PepSY domain-containing protein</fullName>
    </recommendedName>
</protein>
<dbReference type="PANTHER" id="PTHR34219:SF1">
    <property type="entry name" value="PEPSY DOMAIN-CONTAINING PROTEIN"/>
    <property type="match status" value="1"/>
</dbReference>
<keyword evidence="4" id="KW-1185">Reference proteome</keyword>
<dbReference type="Pfam" id="PF03929">
    <property type="entry name" value="PepSY_TM"/>
    <property type="match status" value="1"/>
</dbReference>
<sequence length="428" mass="47677">MADTTSSPLYRSVWKWHFLAALYVLPFMLILSVTGGIYLFKPQIEEFIYSDLLNVEIQAQKTTLETQQAAVLAAAPGSRIRSITTEETEGRSTVFEIQDSNRTRSYAWVDPYSAEVIRVQDRESTLMYQLKKIHSELLLGETGAKFVEIAAHWAIVMFITGFFLWWPRGKGGIMKAFRLPKGTGRPWWKQTHLLTGIFASLLIIPMLISGLPWTDVWGSGYSYVQSQTGQKSPSLRFSGGSIKSTATEGETIAYETVLIAASEQGLVTPYELRPPKNAQGAYWIRSASKNRWDQTELIIDQYSGKVLTSVNFEDYPVMAKASSLGVSFHQGELYGWLNLAQNSLAACLGVILAVSGFAAWWTRRPVGSLGVPAAPQRNIKLGTGITALIVFLAIFLPLMGVSLVVAMLLDWLIFKRLNWFRSKADVIA</sequence>
<evidence type="ECO:0000313" key="4">
    <source>
        <dbReference type="Proteomes" id="UP000245506"/>
    </source>
</evidence>
<dbReference type="OrthoDB" id="9776609at2"/>
<evidence type="ECO:0000313" key="3">
    <source>
        <dbReference type="EMBL" id="PWQ99237.1"/>
    </source>
</evidence>
<feature type="transmembrane region" description="Helical" evidence="1">
    <location>
        <begin position="146"/>
        <end position="167"/>
    </location>
</feature>